<keyword evidence="4" id="KW-0175">Coiled coil</keyword>
<dbReference type="Pfam" id="PF26601">
    <property type="entry name" value="zf-CHCC_ins"/>
    <property type="match status" value="3"/>
</dbReference>
<dbReference type="FunFam" id="3.40.50.300:FF:000216">
    <property type="entry name" value="Type VII secretion ATPase EccA"/>
    <property type="match status" value="2"/>
</dbReference>
<dbReference type="GO" id="GO:0004386">
    <property type="term" value="F:helicase activity"/>
    <property type="evidence" value="ECO:0007669"/>
    <property type="project" value="InterPro"/>
</dbReference>
<dbReference type="InterPro" id="IPR047187">
    <property type="entry name" value="SF1_C_Upf1"/>
</dbReference>
<proteinExistence type="inferred from homology"/>
<dbReference type="InterPro" id="IPR058255">
    <property type="entry name" value="zf-CHCC_ins"/>
</dbReference>
<keyword evidence="3" id="KW-0067">ATP-binding</keyword>
<dbReference type="PANTHER" id="PTHR43392:SF2">
    <property type="entry name" value="AAA-TYPE ATPASE FAMILY PROTEIN _ ANKYRIN REPEAT FAMILY PROTEIN"/>
    <property type="match status" value="1"/>
</dbReference>
<comment type="similarity">
    <text evidence="1">Belongs to the CbxX/CfxQ family.</text>
</comment>
<evidence type="ECO:0000259" key="6">
    <source>
        <dbReference type="SMART" id="SM00382"/>
    </source>
</evidence>
<dbReference type="GO" id="GO:0005524">
    <property type="term" value="F:ATP binding"/>
    <property type="evidence" value="ECO:0007669"/>
    <property type="project" value="UniProtKB-KW"/>
</dbReference>
<dbReference type="STRING" id="109895.A0A507E8P0"/>
<evidence type="ECO:0000256" key="1">
    <source>
        <dbReference type="ARBA" id="ARBA00010378"/>
    </source>
</evidence>
<dbReference type="EMBL" id="QEAQ01000025">
    <property type="protein sequence ID" value="TPX59440.1"/>
    <property type="molecule type" value="Genomic_DNA"/>
</dbReference>
<feature type="compositionally biased region" description="Polar residues" evidence="5">
    <location>
        <begin position="2413"/>
        <end position="2425"/>
    </location>
</feature>
<dbReference type="InterPro" id="IPR041679">
    <property type="entry name" value="DNA2/NAM7-like_C"/>
</dbReference>
<name>A0A507E8P0_9FUNG</name>
<feature type="region of interest" description="Disordered" evidence="5">
    <location>
        <begin position="2410"/>
        <end position="2429"/>
    </location>
</feature>
<dbReference type="PANTHER" id="PTHR43392">
    <property type="entry name" value="AAA-TYPE ATPASE FAMILY PROTEIN / ANKYRIN REPEAT FAMILY PROTEIN"/>
    <property type="match status" value="1"/>
</dbReference>
<dbReference type="InterPro" id="IPR050773">
    <property type="entry name" value="CbxX/CfxQ_RuBisCO_ESX"/>
</dbReference>
<feature type="compositionally biased region" description="Acidic residues" evidence="5">
    <location>
        <begin position="3257"/>
        <end position="3271"/>
    </location>
</feature>
<feature type="coiled-coil region" evidence="4">
    <location>
        <begin position="3288"/>
        <end position="3330"/>
    </location>
</feature>
<dbReference type="Gene3D" id="3.40.50.300">
    <property type="entry name" value="P-loop containing nucleotide triphosphate hydrolases"/>
    <property type="match status" value="6"/>
</dbReference>
<dbReference type="SUPFAM" id="SSF52540">
    <property type="entry name" value="P-loop containing nucleoside triphosphate hydrolases"/>
    <property type="match status" value="4"/>
</dbReference>
<dbReference type="InterPro" id="IPR003593">
    <property type="entry name" value="AAA+_ATPase"/>
</dbReference>
<accession>A0A507E8P0</accession>
<sequence>MASVPRGPPANLPELLKLVKFLKTATEAQIADKVTRFHRDWCDCFHYANSLTPDLLEALMVSLAMLPSSSSVSPPLISDCQHALVCFLSLLRGKASNQVQIVRVAETSMNVVNRLLKFQWPTDTDTIKKTIGEILSNLCTHLSIANPEHSSVMVKSMALINDLEKPWIIKTHLPDELPEDRSENEVVVTDWTNANMAWLNDAQHFLPSALPKMRVPGDKLGSDGVYRSPEQYFDVVLRIWVGLTFGEAWNTLQPVCKYKDQLKGRMELCGVPSHQASTNLYDGVVRKVNWDGRIFVSRVRSRRPPQQGIHWRTTRRLTSPSLIGIVKLSGYGASLSPADKIIWGEIVLHDRQNPRDESNRRENGDLAISLFNLQHHTQENEIRAGDYFCIIDTFTFTPEFLPVLKALSQQRELKLPFQNGALLNIGPNPANGNSFIESIEVNDELTISDDKIAKDIADMIAQSQLEPIVQIRRDRGCWNALHRELTELVKSATLDPGQMSGFIAALINPVHLTHGPPGTGKSYIGVVIIRAMLIVRRLWMQVSPSVGTPPILVLSYKNNAIDELLCDLTSAERYVKLIRIGNTKDPRLTRYAESSFFQSSPDVQNWYKKLEEIHVLRQYCQTQPHNTQQLLLHRTDEPGMNDSDESPIIVRAVEEGQEDEMPVRDTSEIKKVLKSVNRLTITLADVKTLYEGIRHYNDQMAVDAVTRTKFAPRYLKRDPPYANTIGAHSMKKKMGSGWTASCKRNLGNHFVPNTAAKQMIVTRSVFRTIKSTAHIMLASNAWNQAAAPNWLKMNLREMFAPSIGCAALLTMGHFAQNLLFKTAIAIHIPQESHVQEATLKKKWEEAEELGIVQEKRGFGKCHATKKKNKKPCGSKAVAGEYYCIDHLPNHRVQNEALRKAAQQEDMFSMRVHSSGEQTDPPTPERTVNQPPSELGNTNASEDNAGATSVKEEPAEEEFELIDGANTESDMKSTSASEAEEDDTVHIADQPQDLDPDEVEESEFMQHYNDVYEIAEEEYDKMGLDEEEKQPSTEGLSDPSESSEILAEWVPVSEWSWDMSLKQRWDMCERLVDTEKELMESAAQALLLDARVCAKEYDEAKVRVNAKMYEGKEVIGGTIVGCIARLEAIRAVNPFAILVEEASEVVEPLLFACFGSSTTKLEMIGDHKQLMPSIMGKFDFEKVNRINVSMFERLITAPEEFRVPSTVLSIQRRMRKNICDLTRGFYHEITRITDHSVCAEKRIIGTSPDQKKIINASESGGREVLGVSSHVFFWTHTGRQQKADVGMSKINPKESDMVCRLAKYLVDCGVPKPSIAVLTPYKGQLMLIRKSLIQLGLISKFPNASNYECILSTVDRFQGNEADVVIISLVVDPESKTPFVKLVNRMIVLLSRARIGMYIIGNAGYFDKSVDHWKKTFNLLHEPVGDDSETPVETTFDNKRRGPELELCCPQHRQSTSMVTSGHPCNLPCHWDKMKLSHNTACEVPVKSPCSRHPENLPCKTIMPSTRARFSTLEEAIEGYLCKINVETRLSCNHEVSFPCHEEQEYVAGERLWPQCTQTAFNPFIYPTCKHELSVDCYKYQRYEEFPDLAPPCTKDVDFTADCGHTSTMKCSRRTMIEKKLMSFACNEKVDVVLPRCRHAATVPCKAALDLQKWTGEFCDTPGVVVEGGRYGEKDHQCKTNVVFRRQCGHSQTVACHKAFDLAKKAPLCTEKEDILLPMCGHPCQVPCSEKQILAKYSRVQAPITVVDEKDPDAVYLTCQEPIATACKQTVTLRRECGHEEKLACYQAKSSATPCQVMVHIENPLCGHRQVVKCHQKTQLQSLTPWTAEFQQSETWRLIKEDGILHDDMNAQEVGTAMASTRGLLRKCSQKVTYNRAQYCGHSVVLDCHRAFDLVSTGQQPTKCLEKIEITLDCGHTKEAVCSAEKDPVCDETVDKPCWNFRVCSEKISRKCADNSIVACTAKTQWTCPADHTILFPQCSVGIPQDCPDCAVDGVSELLAETEEDLAQLFAGKQPHIDTELPSCLNSRAQLQISSTKLPIGVPELSRFLNSKCMILSEYRDWLHAQAPWKRPVFRPYVIPCYVELTSMTQARKFDGSWVKVPNFSGLKVEEWTTANLTKLQAKKRKGGQIHLLVGYGFSCRTSVKPANCPLKGNPKAKAEWVRTQRKAGYDSVQLSNSDSIIFWDPYCLIATHTVYLTDSILATLIKAFASTGDEPRREYSPELPTFHKADAPITGPVVNMPFLDNLMPAELAILIDTFTDGVQISSDWDGKAYGNGLPNEELADKLRFGPAKPSNRPVTPFSGISLLQQLKKDKPSQVLDLLLCLEFLMLDYLEEAKSALTRYHESVKGSNTSAHPLLLVARARLANDNAERDACIEAFCHLYPTTADAWLMASEKPLFENVRRDLRSMDSRAGQSAVTTASSGEPETPRDLWAALQRKEGCRSDAMDRLLDLTGLKKVKIAAINLFKRALIFKKMSKEAQKKNGITLNFAFLGSAGTGKTTVARLLAEILKDCGLRAGSAFIECTAQKVKDDGVDEFRKQLAAAKNGVLFLDESYNLDPAGDFKGKSIVAEILTTSENQRENLTLILAGYQQDMYDKLYSYNEGLKSRFEEVIFEDFDEEDLLLIWNQMLHDKGWTAAPEVGNIVVRRLAKSRNKRGFGNARDVRKCFENATQKAISSENFNPEQLVLSPEDVVGEAPSLNDPKLRALLEELDAKIGWEGPKKGVAELIDMAQKNHALELAGKSQRPFMMNRVLLGNPGVGKTQFSGLYGRLLKCLNVLSIGEVVSKTASNFIGSHVGESVTKTLQILEMAKGKVLVIDEAYNLDDNLYGKQVLDTLVEKIQGPHDDIAVLLLGYEKQMTEMLRNQNPGLARRFPQEYAFRFEDFTDVELLEIWNSQCKTNHAAGPFRKCGFGNHTSSMAKAMARNSSMDDVDGVNWVLLGDEDIEVGTAKSGNPFAPLDNLYNVDHIKTQLKALESAMIVARNEGDEAPEVGHFVFGGSPGTGKTTVCRVMAQILFELDLIGTDKVVETSGLDLTAEFVGQTKAKVTEKLEEGRGGVLFIDEAYELGIGPYGQEAMTTLLAAMTDPVYKGMVIVVAGYQEDMDTMLNRNPGLKSRFNHYMAFRDWESEHCCQYFKDQAAKKHYHVDDAALDLLSTGFQTLRTLEGFANGRDVVSIWKDVLRQRACRVTTTGNTAKTIITQDVRTALDDMIAARQPRGKSRAEDASLREQLNGLFPTAPPQSASAPPLQGPRMQELEVEAEVEQVEEDEQTTSTSGERDAGVPDHVWEQLEEAKKEHAEGMERLKREAKAEELRKAMEQEQKIQQKIRQICPCPAGCTWYKCGSGWRCGGGSHYVSDHQLKAQFTV</sequence>
<dbReference type="CDD" id="cd18808">
    <property type="entry name" value="SF1_C_Upf1"/>
    <property type="match status" value="1"/>
</dbReference>
<dbReference type="InterPro" id="IPR041677">
    <property type="entry name" value="DNA2/NAM7_AAA_11"/>
</dbReference>
<evidence type="ECO:0000313" key="7">
    <source>
        <dbReference type="EMBL" id="TPX59440.1"/>
    </source>
</evidence>
<evidence type="ECO:0000256" key="4">
    <source>
        <dbReference type="SAM" id="Coils"/>
    </source>
</evidence>
<comment type="caution">
    <text evidence="7">The sequence shown here is derived from an EMBL/GenBank/DDBJ whole genome shotgun (WGS) entry which is preliminary data.</text>
</comment>
<feature type="region of interest" description="Disordered" evidence="5">
    <location>
        <begin position="911"/>
        <end position="990"/>
    </location>
</feature>
<dbReference type="InterPro" id="IPR058254">
    <property type="entry name" value="zf-CHCC_shd"/>
</dbReference>
<evidence type="ECO:0000256" key="5">
    <source>
        <dbReference type="SAM" id="MobiDB-lite"/>
    </source>
</evidence>
<dbReference type="SMART" id="SM00382">
    <property type="entry name" value="AAA"/>
    <property type="match status" value="3"/>
</dbReference>
<feature type="compositionally biased region" description="Polar residues" evidence="5">
    <location>
        <begin position="914"/>
        <end position="941"/>
    </location>
</feature>
<dbReference type="Gene3D" id="1.10.8.60">
    <property type="match status" value="2"/>
</dbReference>
<organism evidence="7 8">
    <name type="scientific">Powellomyces hirtus</name>
    <dbReference type="NCBI Taxonomy" id="109895"/>
    <lineage>
        <taxon>Eukaryota</taxon>
        <taxon>Fungi</taxon>
        <taxon>Fungi incertae sedis</taxon>
        <taxon>Chytridiomycota</taxon>
        <taxon>Chytridiomycota incertae sedis</taxon>
        <taxon>Chytridiomycetes</taxon>
        <taxon>Spizellomycetales</taxon>
        <taxon>Powellomycetaceae</taxon>
        <taxon>Powellomyces</taxon>
    </lineage>
</organism>
<evidence type="ECO:0000256" key="3">
    <source>
        <dbReference type="ARBA" id="ARBA00022840"/>
    </source>
</evidence>
<feature type="domain" description="AAA+ ATPase" evidence="6">
    <location>
        <begin position="2992"/>
        <end position="3108"/>
    </location>
</feature>
<evidence type="ECO:0000313" key="8">
    <source>
        <dbReference type="Proteomes" id="UP000318582"/>
    </source>
</evidence>
<feature type="domain" description="AAA+ ATPase" evidence="6">
    <location>
        <begin position="2486"/>
        <end position="2599"/>
    </location>
</feature>
<protein>
    <recommendedName>
        <fullName evidence="6">AAA+ ATPase domain-containing protein</fullName>
    </recommendedName>
</protein>
<gene>
    <name evidence="7" type="ORF">PhCBS80983_g02469</name>
</gene>
<dbReference type="GO" id="GO:0016887">
    <property type="term" value="F:ATP hydrolysis activity"/>
    <property type="evidence" value="ECO:0007669"/>
    <property type="project" value="InterPro"/>
</dbReference>
<dbReference type="InterPro" id="IPR027417">
    <property type="entry name" value="P-loop_NTPase"/>
</dbReference>
<dbReference type="CDD" id="cd00009">
    <property type="entry name" value="AAA"/>
    <property type="match status" value="2"/>
</dbReference>
<reference evidence="7 8" key="1">
    <citation type="journal article" date="2019" name="Sci. Rep.">
        <title>Comparative genomics of chytrid fungi reveal insights into the obligate biotrophic and pathogenic lifestyle of Synchytrium endobioticum.</title>
        <authorList>
            <person name="van de Vossenberg B.T.L.H."/>
            <person name="Warris S."/>
            <person name="Nguyen H.D.T."/>
            <person name="van Gent-Pelzer M.P.E."/>
            <person name="Joly D.L."/>
            <person name="van de Geest H.C."/>
            <person name="Bonants P.J.M."/>
            <person name="Smith D.S."/>
            <person name="Levesque C.A."/>
            <person name="van der Lee T.A.J."/>
        </authorList>
    </citation>
    <scope>NUCLEOTIDE SEQUENCE [LARGE SCALE GENOMIC DNA]</scope>
    <source>
        <strain evidence="7 8">CBS 809.83</strain>
    </source>
</reference>
<dbReference type="Proteomes" id="UP000318582">
    <property type="component" value="Unassembled WGS sequence"/>
</dbReference>
<keyword evidence="8" id="KW-1185">Reference proteome</keyword>
<dbReference type="Pfam" id="PF13086">
    <property type="entry name" value="AAA_11"/>
    <property type="match status" value="2"/>
</dbReference>
<dbReference type="Pfam" id="PF26600">
    <property type="entry name" value="zf-CHCC_shd"/>
    <property type="match status" value="6"/>
</dbReference>
<dbReference type="Pfam" id="PF13087">
    <property type="entry name" value="AAA_12"/>
    <property type="match status" value="1"/>
</dbReference>
<keyword evidence="2" id="KW-0547">Nucleotide-binding</keyword>
<evidence type="ECO:0000256" key="2">
    <source>
        <dbReference type="ARBA" id="ARBA00022741"/>
    </source>
</evidence>
<dbReference type="InterPro" id="IPR003959">
    <property type="entry name" value="ATPase_AAA_core"/>
</dbReference>
<feature type="domain" description="AAA+ ATPase" evidence="6">
    <location>
        <begin position="2751"/>
        <end position="2864"/>
    </location>
</feature>
<feature type="compositionally biased region" description="Low complexity" evidence="5">
    <location>
        <begin position="3241"/>
        <end position="3252"/>
    </location>
</feature>
<dbReference type="Pfam" id="PF00004">
    <property type="entry name" value="AAA"/>
    <property type="match status" value="3"/>
</dbReference>
<feature type="region of interest" description="Disordered" evidence="5">
    <location>
        <begin position="3234"/>
        <end position="3284"/>
    </location>
</feature>
<feature type="compositionally biased region" description="Polar residues" evidence="5">
    <location>
        <begin position="965"/>
        <end position="976"/>
    </location>
</feature>